<evidence type="ECO:0000313" key="2">
    <source>
        <dbReference type="EMBL" id="KAJ8375795.1"/>
    </source>
</evidence>
<accession>A0A9Q1JB01</accession>
<reference evidence="2" key="1">
    <citation type="journal article" date="2023" name="Science">
        <title>Genome structures resolve the early diversification of teleost fishes.</title>
        <authorList>
            <person name="Parey E."/>
            <person name="Louis A."/>
            <person name="Montfort J."/>
            <person name="Bouchez O."/>
            <person name="Roques C."/>
            <person name="Iampietro C."/>
            <person name="Lluch J."/>
            <person name="Castinel A."/>
            <person name="Donnadieu C."/>
            <person name="Desvignes T."/>
            <person name="Floi Bucao C."/>
            <person name="Jouanno E."/>
            <person name="Wen M."/>
            <person name="Mejri S."/>
            <person name="Dirks R."/>
            <person name="Jansen H."/>
            <person name="Henkel C."/>
            <person name="Chen W.J."/>
            <person name="Zahm M."/>
            <person name="Cabau C."/>
            <person name="Klopp C."/>
            <person name="Thompson A.W."/>
            <person name="Robinson-Rechavi M."/>
            <person name="Braasch I."/>
            <person name="Lecointre G."/>
            <person name="Bobe J."/>
            <person name="Postlethwait J.H."/>
            <person name="Berthelot C."/>
            <person name="Roest Crollius H."/>
            <person name="Guiguen Y."/>
        </authorList>
    </citation>
    <scope>NUCLEOTIDE SEQUENCE</scope>
    <source>
        <strain evidence="2">WJC10195</strain>
    </source>
</reference>
<dbReference type="GO" id="GO:0016706">
    <property type="term" value="F:2-oxoglutarate-dependent dioxygenase activity"/>
    <property type="evidence" value="ECO:0007669"/>
    <property type="project" value="InterPro"/>
</dbReference>
<feature type="domain" description="Alkylated DNA repair protein AlkB homologue 8 N-terminal" evidence="1">
    <location>
        <begin position="64"/>
        <end position="84"/>
    </location>
</feature>
<evidence type="ECO:0000313" key="3">
    <source>
        <dbReference type="Proteomes" id="UP001152622"/>
    </source>
</evidence>
<evidence type="ECO:0000259" key="1">
    <source>
        <dbReference type="Pfam" id="PF09004"/>
    </source>
</evidence>
<dbReference type="InterPro" id="IPR015095">
    <property type="entry name" value="AlkB_hom8_N"/>
</dbReference>
<comment type="caution">
    <text evidence="2">The sequence shown here is derived from an EMBL/GenBank/DDBJ whole genome shotgun (WGS) entry which is preliminary data.</text>
</comment>
<dbReference type="GO" id="GO:0008168">
    <property type="term" value="F:methyltransferase activity"/>
    <property type="evidence" value="ECO:0007669"/>
    <property type="project" value="InterPro"/>
</dbReference>
<organism evidence="2 3">
    <name type="scientific">Synaphobranchus kaupii</name>
    <name type="common">Kaup's arrowtooth eel</name>
    <dbReference type="NCBI Taxonomy" id="118154"/>
    <lineage>
        <taxon>Eukaryota</taxon>
        <taxon>Metazoa</taxon>
        <taxon>Chordata</taxon>
        <taxon>Craniata</taxon>
        <taxon>Vertebrata</taxon>
        <taxon>Euteleostomi</taxon>
        <taxon>Actinopterygii</taxon>
        <taxon>Neopterygii</taxon>
        <taxon>Teleostei</taxon>
        <taxon>Anguilliformes</taxon>
        <taxon>Synaphobranchidae</taxon>
        <taxon>Synaphobranchus</taxon>
    </lineage>
</organism>
<gene>
    <name evidence="2" type="ORF">SKAU_G00063750</name>
</gene>
<proteinExistence type="predicted"/>
<keyword evidence="3" id="KW-1185">Reference proteome</keyword>
<protein>
    <recommendedName>
        <fullName evidence="1">Alkylated DNA repair protein AlkB homologue 8 N-terminal domain-containing protein</fullName>
    </recommendedName>
</protein>
<dbReference type="AlphaFoldDB" id="A0A9Q1JB01"/>
<dbReference type="EMBL" id="JAINUF010000002">
    <property type="protein sequence ID" value="KAJ8375795.1"/>
    <property type="molecule type" value="Genomic_DNA"/>
</dbReference>
<dbReference type="Proteomes" id="UP001152622">
    <property type="component" value="Chromosome 2"/>
</dbReference>
<name>A0A9Q1JB01_SYNKA</name>
<sequence>MDIRDELKRLNTVEEMESVPEVQINNEEQFRKVSKDLQDPRFRRSMYKYLGTVFDDKLQQRFEANTEVIIKKCQQRQYFLRKLHSFGQTLGKAHTILQDPAHVLHRAFEKLPSGRRLRCPAARTNRRKETFMHEAVRLLNSSLPHAPSSSLSWV</sequence>
<dbReference type="Pfam" id="PF09004">
    <property type="entry name" value="ALKBH8_N"/>
    <property type="match status" value="1"/>
</dbReference>